<evidence type="ECO:0000259" key="12">
    <source>
        <dbReference type="PROSITE" id="PS50939"/>
    </source>
</evidence>
<keyword evidence="7" id="KW-0249">Electron transport</keyword>
<dbReference type="OrthoDB" id="907479at2759"/>
<feature type="non-terminal residue" evidence="13">
    <location>
        <position position="143"/>
    </location>
</feature>
<evidence type="ECO:0000313" key="14">
    <source>
        <dbReference type="Proteomes" id="UP000594638"/>
    </source>
</evidence>
<dbReference type="Proteomes" id="UP000594638">
    <property type="component" value="Unassembled WGS sequence"/>
</dbReference>
<evidence type="ECO:0000256" key="7">
    <source>
        <dbReference type="ARBA" id="ARBA00022982"/>
    </source>
</evidence>
<keyword evidence="8 11" id="KW-1133">Transmembrane helix</keyword>
<dbReference type="Gramene" id="OE9D002610T2">
    <property type="protein sequence ID" value="OE9D002610C2"/>
    <property type="gene ID" value="OE9D002610"/>
</dbReference>
<dbReference type="SMART" id="SM00665">
    <property type="entry name" value="B561"/>
    <property type="match status" value="1"/>
</dbReference>
<name>A0A8S0SFP7_OLEEU</name>
<evidence type="ECO:0000256" key="6">
    <source>
        <dbReference type="ARBA" id="ARBA00022723"/>
    </source>
</evidence>
<dbReference type="Pfam" id="PF03188">
    <property type="entry name" value="Cytochrom_B561"/>
    <property type="match status" value="1"/>
</dbReference>
<dbReference type="PROSITE" id="PS50939">
    <property type="entry name" value="CYTOCHROME_B561"/>
    <property type="match status" value="1"/>
</dbReference>
<evidence type="ECO:0000256" key="11">
    <source>
        <dbReference type="SAM" id="Phobius"/>
    </source>
</evidence>
<keyword evidence="14" id="KW-1185">Reference proteome</keyword>
<dbReference type="InterPro" id="IPR043205">
    <property type="entry name" value="CYB561/CYBRD1-like"/>
</dbReference>
<evidence type="ECO:0000256" key="4">
    <source>
        <dbReference type="ARBA" id="ARBA00022617"/>
    </source>
</evidence>
<evidence type="ECO:0000256" key="10">
    <source>
        <dbReference type="ARBA" id="ARBA00023136"/>
    </source>
</evidence>
<dbReference type="EMBL" id="CACTIH010005426">
    <property type="protein sequence ID" value="CAA2991532.1"/>
    <property type="molecule type" value="Genomic_DNA"/>
</dbReference>
<evidence type="ECO:0000256" key="9">
    <source>
        <dbReference type="ARBA" id="ARBA00023004"/>
    </source>
</evidence>
<dbReference type="InterPro" id="IPR006593">
    <property type="entry name" value="Cyt_b561/ferric_Rdtase_TM"/>
</dbReference>
<evidence type="ECO:0000313" key="13">
    <source>
        <dbReference type="EMBL" id="CAA2991532.1"/>
    </source>
</evidence>
<dbReference type="GO" id="GO:0016491">
    <property type="term" value="F:oxidoreductase activity"/>
    <property type="evidence" value="ECO:0007669"/>
    <property type="project" value="InterPro"/>
</dbReference>
<proteinExistence type="predicted"/>
<protein>
    <submittedName>
        <fullName evidence="13">Probable transmembrane ascorbate ferrireductase 4</fullName>
    </submittedName>
</protein>
<dbReference type="AlphaFoldDB" id="A0A8S0SFP7"/>
<dbReference type="GO" id="GO:0046872">
    <property type="term" value="F:metal ion binding"/>
    <property type="evidence" value="ECO:0007669"/>
    <property type="project" value="UniProtKB-KW"/>
</dbReference>
<sequence>MTWALYSKSKELVFIFGPVLHPWLMMIGFLLVSGEGINYICSVPGSWNLKKLVHLCLRGLALACRIFGIWTKFHRQDGIVANFYSLHSWMGLIYVSPQPLKRSTKSAIVNGLGLGLALLGRVIILVAVTPKQQIPKFKIMVSN</sequence>
<evidence type="ECO:0000256" key="1">
    <source>
        <dbReference type="ARBA" id="ARBA00001970"/>
    </source>
</evidence>
<dbReference type="Gene3D" id="1.20.120.1770">
    <property type="match status" value="1"/>
</dbReference>
<reference evidence="13 14" key="1">
    <citation type="submission" date="2019-12" db="EMBL/GenBank/DDBJ databases">
        <authorList>
            <person name="Alioto T."/>
            <person name="Alioto T."/>
            <person name="Gomez Garrido J."/>
        </authorList>
    </citation>
    <scope>NUCLEOTIDE SEQUENCE [LARGE SCALE GENOMIC DNA]</scope>
</reference>
<evidence type="ECO:0000256" key="5">
    <source>
        <dbReference type="ARBA" id="ARBA00022692"/>
    </source>
</evidence>
<evidence type="ECO:0000256" key="3">
    <source>
        <dbReference type="ARBA" id="ARBA00022448"/>
    </source>
</evidence>
<comment type="cofactor">
    <cofactor evidence="1">
        <name>heme b</name>
        <dbReference type="ChEBI" id="CHEBI:60344"/>
    </cofactor>
</comment>
<feature type="transmembrane region" description="Helical" evidence="11">
    <location>
        <begin position="107"/>
        <end position="128"/>
    </location>
</feature>
<keyword evidence="3" id="KW-0813">Transport</keyword>
<dbReference type="GO" id="GO:0016020">
    <property type="term" value="C:membrane"/>
    <property type="evidence" value="ECO:0007669"/>
    <property type="project" value="UniProtKB-SubCell"/>
</dbReference>
<evidence type="ECO:0000256" key="8">
    <source>
        <dbReference type="ARBA" id="ARBA00022989"/>
    </source>
</evidence>
<accession>A0A8S0SFP7</accession>
<organism evidence="13 14">
    <name type="scientific">Olea europaea subsp. europaea</name>
    <dbReference type="NCBI Taxonomy" id="158383"/>
    <lineage>
        <taxon>Eukaryota</taxon>
        <taxon>Viridiplantae</taxon>
        <taxon>Streptophyta</taxon>
        <taxon>Embryophyta</taxon>
        <taxon>Tracheophyta</taxon>
        <taxon>Spermatophyta</taxon>
        <taxon>Magnoliopsida</taxon>
        <taxon>eudicotyledons</taxon>
        <taxon>Gunneridae</taxon>
        <taxon>Pentapetalae</taxon>
        <taxon>asterids</taxon>
        <taxon>lamiids</taxon>
        <taxon>Lamiales</taxon>
        <taxon>Oleaceae</taxon>
        <taxon>Oleeae</taxon>
        <taxon>Olea</taxon>
    </lineage>
</organism>
<comment type="subcellular location">
    <subcellularLocation>
        <location evidence="2">Membrane</location>
        <topology evidence="2">Multi-pass membrane protein</topology>
    </subcellularLocation>
</comment>
<comment type="caution">
    <text evidence="13">The sequence shown here is derived from an EMBL/GenBank/DDBJ whole genome shotgun (WGS) entry which is preliminary data.</text>
</comment>
<feature type="domain" description="Cytochrome b561" evidence="12">
    <location>
        <begin position="1"/>
        <end position="143"/>
    </location>
</feature>
<keyword evidence="6" id="KW-0479">Metal-binding</keyword>
<dbReference type="PANTHER" id="PTHR10106">
    <property type="entry name" value="CYTOCHROME B561-RELATED"/>
    <property type="match status" value="1"/>
</dbReference>
<keyword evidence="9" id="KW-0408">Iron</keyword>
<feature type="transmembrane region" description="Helical" evidence="11">
    <location>
        <begin position="12"/>
        <end position="32"/>
    </location>
</feature>
<keyword evidence="4" id="KW-0349">Heme</keyword>
<keyword evidence="5 11" id="KW-0812">Transmembrane</keyword>
<dbReference type="PANTHER" id="PTHR10106:SF41">
    <property type="entry name" value="TRANSMEMBRANE ASCORBATE FERRIREDUCTASE 4-RELATED"/>
    <property type="match status" value="1"/>
</dbReference>
<keyword evidence="10 11" id="KW-0472">Membrane</keyword>
<gene>
    <name evidence="13" type="ORF">OLEA9_D002610</name>
</gene>
<evidence type="ECO:0000256" key="2">
    <source>
        <dbReference type="ARBA" id="ARBA00004141"/>
    </source>
</evidence>